<keyword evidence="3" id="KW-1185">Reference proteome</keyword>
<dbReference type="Pfam" id="PF19582">
    <property type="entry name" value="AdeT1_2"/>
    <property type="match status" value="1"/>
</dbReference>
<reference evidence="2 3" key="1">
    <citation type="submission" date="2016-03" db="EMBL/GenBank/DDBJ databases">
        <title>Acinetobacter genomospecies 28 strain ANC 4149.</title>
        <authorList>
            <person name="Radolfova-Krizova L."/>
            <person name="Nemec A."/>
        </authorList>
    </citation>
    <scope>NUCLEOTIDE SEQUENCE [LARGE SCALE GENOMIC DNA]</scope>
    <source>
        <strain evidence="2 3">ANC 4149</strain>
    </source>
</reference>
<keyword evidence="1" id="KW-0732">Signal</keyword>
<feature type="signal peptide" evidence="1">
    <location>
        <begin position="1"/>
        <end position="24"/>
    </location>
</feature>
<sequence>MTKQWMKACALTAGLMAAAGAAEAKQVMCVFDLVGKNGDVYALMKDYQLAAKNWGADIELRVGQNEAVIAEDFKAGKCDGISVTGMRGRQFNSFTGSLDAIGAIPDLKLAVKVMQGLANPAFAKNMVHGKYEVAGVIPVGDAYLLVNDRSINTVAKAAGKKIAVLDYDEAQKIMVQQVGAQAVSADVTNFGAKFNNGQVDIIGAPAAVFKPLELHKGLGAKGAIVNYPILQVTGNLIIRPDKFPEGYGQKSRDWVKGQLPRAFSILGKMKADIPSKYWMDVPVADRAGYQKMMREARIDLTKRGVYEKHMMKLLWQFRCKQDPKNFECALQDENYKQS</sequence>
<dbReference type="EMBL" id="LUAW01000039">
    <property type="protein sequence ID" value="KYQ70894.1"/>
    <property type="molecule type" value="Genomic_DNA"/>
</dbReference>
<name>A0A151XZ14_9GAMM</name>
<evidence type="ECO:0000256" key="1">
    <source>
        <dbReference type="SAM" id="SignalP"/>
    </source>
</evidence>
<dbReference type="STRING" id="1806892.AZH43_16890"/>
<dbReference type="InterPro" id="IPR045758">
    <property type="entry name" value="AdeT1/2"/>
</dbReference>
<accession>A0A151XZ14</accession>
<dbReference type="InterPro" id="IPR038404">
    <property type="entry name" value="TRAP_DctP_sf"/>
</dbReference>
<evidence type="ECO:0000313" key="2">
    <source>
        <dbReference type="EMBL" id="KYQ70894.1"/>
    </source>
</evidence>
<evidence type="ECO:0000313" key="3">
    <source>
        <dbReference type="Proteomes" id="UP000076276"/>
    </source>
</evidence>
<protein>
    <recommendedName>
        <fullName evidence="4">AdeT</fullName>
    </recommendedName>
</protein>
<organism evidence="2 3">
    <name type="scientific">Acinetobacter pragensis</name>
    <dbReference type="NCBI Taxonomy" id="1806892"/>
    <lineage>
        <taxon>Bacteria</taxon>
        <taxon>Pseudomonadati</taxon>
        <taxon>Pseudomonadota</taxon>
        <taxon>Gammaproteobacteria</taxon>
        <taxon>Moraxellales</taxon>
        <taxon>Moraxellaceae</taxon>
        <taxon>Acinetobacter</taxon>
    </lineage>
</organism>
<comment type="caution">
    <text evidence="2">The sequence shown here is derived from an EMBL/GenBank/DDBJ whole genome shotgun (WGS) entry which is preliminary data.</text>
</comment>
<dbReference type="Gene3D" id="3.40.190.170">
    <property type="entry name" value="Bacterial extracellular solute-binding protein, family 7"/>
    <property type="match status" value="1"/>
</dbReference>
<dbReference type="OrthoDB" id="9771186at2"/>
<feature type="chain" id="PRO_5007592080" description="AdeT" evidence="1">
    <location>
        <begin position="25"/>
        <end position="338"/>
    </location>
</feature>
<evidence type="ECO:0008006" key="4">
    <source>
        <dbReference type="Google" id="ProtNLM"/>
    </source>
</evidence>
<dbReference type="Proteomes" id="UP000076276">
    <property type="component" value="Unassembled WGS sequence"/>
</dbReference>
<proteinExistence type="predicted"/>
<gene>
    <name evidence="2" type="ORF">AZH43_16890</name>
</gene>
<dbReference type="AlphaFoldDB" id="A0A151XZ14"/>